<dbReference type="EMBL" id="JX560540">
    <property type="protein sequence ID" value="AGE61519.1"/>
    <property type="molecule type" value="Genomic_DNA"/>
</dbReference>
<evidence type="ECO:0000313" key="3">
    <source>
        <dbReference type="EMBL" id="AGE61673.1"/>
    </source>
</evidence>
<proteinExistence type="predicted"/>
<dbReference type="Proteomes" id="UP000202309">
    <property type="component" value="Segment"/>
</dbReference>
<dbReference type="OrthoDB" id="7197at10239"/>
<evidence type="ECO:0000313" key="4">
    <source>
        <dbReference type="Proteomes" id="UP000202309"/>
    </source>
</evidence>
<evidence type="ECO:0000313" key="2">
    <source>
        <dbReference type="EMBL" id="AGE61519.1"/>
    </source>
</evidence>
<dbReference type="EMBL" id="JX560541">
    <property type="protein sequence ID" value="AGE61673.1"/>
    <property type="molecule type" value="Genomic_DNA"/>
</dbReference>
<sequence>MEQITEIAKFQRANRDNVGGHWIHRVVVSMLCCNKIYKVEAFNAKNLKVFVPSCSCEIEKVYVEDIITDCNGNAFLRINRYNYHDVEKESTEPKRYGIYITSYYLLYMNLEKEFTTVELYEPTAVQPNLAREFDQKEKKWHRNRNHDERFDRYHGELLDAPPEDFPLLDRAMENVAHERKKQQYLSEKNLTELESFEEFKLLFKDTTKTDMQIWKYLDENYLIFDTIKEDDEESMELYNYIEELNSGDKITYYGHKVLRFLTGIHENPIVDEYERLIYQAVASKYPDNNEVEQWLVYNGDVDSFTTPGLKETIEQIKFDVSYDFFVEKFMTNLHKWINRNEVTFYCDKGSVDECVHKWYQNNNEGVTIDPCNNFWPAMLLTDAIKSYASKHNNSFTFVDRTKNQTRKHVIGNINKYPELWKFIDLLNIYTLNKRVLFTGLYDDINYKINWIHIFDNENFTYEYVLTKTFLNRYHSTFDTVLDTLCANKQQIEDEENEDHDPLIVKLFFENIFPDDFIQEYCNMHKFAAHVHTIPREKLFTNNATTFEIKSIDGSIVLWPGNTQVLRCERKRHINKISNWWLEHMYKPESRAVKRIKLHFDSLCQQTQLKSINF</sequence>
<reference evidence="2" key="4">
    <citation type="journal article" date="2013" name="Genome Announc.">
        <title>Complete Genome Sequences of Five Chrysodeixis chalcites Nucleopolyhedrovirus Genotypes from a Canary Islands Isolate.</title>
        <authorList>
            <person name="Bernal A."/>
            <person name="Williams T."/>
            <person name="Munoz D."/>
            <person name="Caballero P."/>
            <person name="Simon O."/>
        </authorList>
    </citation>
    <scope>NUCLEOTIDE SEQUENCE</scope>
    <source>
        <strain evidence="2">TF1</strain>
    </source>
</reference>
<reference evidence="1 4" key="2">
    <citation type="journal article" date="2005" name="J. Gen. Virol.">
        <title>Genome sequence of Chrysodeixis chalcites nucleopolyhedrovirus, a baculovirus with two DNA photolyase genes.</title>
        <authorList>
            <person name="van Oers M.M."/>
            <person name="Abma-Henkens M.H."/>
            <person name="Herniou E.A."/>
            <person name="de Groot J.C."/>
            <person name="Peters S."/>
            <person name="Vlak J.M."/>
        </authorList>
    </citation>
    <scope>NUCLEOTIDE SEQUENCE [LARGE SCALE GENOMIC DNA]</scope>
</reference>
<dbReference type="GeneID" id="3431564"/>
<dbReference type="EMBL" id="AY864330">
    <property type="protein sequence ID" value="AAY84044.1"/>
    <property type="molecule type" value="Genomic_DNA"/>
</dbReference>
<evidence type="ECO:0000313" key="1">
    <source>
        <dbReference type="EMBL" id="AAY84044.1"/>
    </source>
</evidence>
<gene>
    <name evidence="1" type="primary">ORF-113</name>
</gene>
<protein>
    <submittedName>
        <fullName evidence="1">ORF-113 peptide</fullName>
    </submittedName>
</protein>
<organism evidence="1 4">
    <name type="scientific">Chrysodeixis chalcites nucleopolyhedrovirus</name>
    <dbReference type="NCBI Taxonomy" id="320432"/>
    <lineage>
        <taxon>Viruses</taxon>
        <taxon>Viruses incertae sedis</taxon>
        <taxon>Naldaviricetes</taxon>
        <taxon>Lefavirales</taxon>
        <taxon>Baculoviridae</taxon>
        <taxon>Alphabaculovirus</taxon>
        <taxon>Alphabaculovirus chrychalcites</taxon>
    </lineage>
</organism>
<accession>Q4KSW7</accession>
<dbReference type="RefSeq" id="YP_249717.1">
    <property type="nucleotide sequence ID" value="NC_007151.1"/>
</dbReference>
<name>Q4KSW7_9ABAC</name>
<dbReference type="KEGG" id="vg:3431564"/>
<reference evidence="1 4" key="1">
    <citation type="journal article" date="2004" name="Virology">
        <title>Identification and characterization of a DNA photolyase-containing baculovirus from Chrysodeixis chalcites.</title>
        <authorList>
            <person name="van Oers M.M."/>
            <person name="Herniou E.A."/>
            <person name="Usmany M."/>
            <person name="Messelink G.J."/>
            <person name="Vlak J.M."/>
        </authorList>
    </citation>
    <scope>NUCLEOTIDE SEQUENCE [LARGE SCALE GENOMIC DNA]</scope>
</reference>
<reference evidence="3" key="3">
    <citation type="submission" date="2012-08" db="EMBL/GenBank/DDBJ databases">
        <title>Sequences comparision among Chrysodeixis chalcites nucleopolyhedrovirus genotypes from a field strain of the Canary Islands.</title>
        <authorList>
            <person name="Bernal A."/>
            <person name="Simon O."/>
            <person name="Palma L."/>
            <person name="Williams T."/>
            <person name="Caballero P."/>
        </authorList>
    </citation>
    <scope>NUCLEOTIDE SEQUENCE</scope>
    <source>
        <strain evidence="3">TF1</strain>
    </source>
</reference>
<keyword evidence="4" id="KW-1185">Reference proteome</keyword>